<sequence>MILLILGLILWIGAHSFKRLAPGARARMGTKGRGPIALTILASVALMVLGYRAAEFTSIYTPIPGIGHLNNLLMLIAVFFFGIGSAKGVLADKIRHPMLTGMVIFACAHLLVNGDLASILLFGGLGLWAVIQMLLINSGDGAWERPAPGTLKGDIKNAIITLVIYAVVTGIHVWLGHNPFMGTYA</sequence>
<keyword evidence="2 5" id="KW-0812">Transmembrane</keyword>
<gene>
    <name evidence="7" type="ORF">ROA7745_01134</name>
</gene>
<dbReference type="RefSeq" id="WP_085799290.1">
    <property type="nucleotide sequence ID" value="NZ_FWXB01000003.1"/>
</dbReference>
<comment type="subcellular location">
    <subcellularLocation>
        <location evidence="1">Membrane</location>
        <topology evidence="1">Multi-pass membrane protein</topology>
    </subcellularLocation>
</comment>
<feature type="domain" description="NnrU" evidence="6">
    <location>
        <begin position="3"/>
        <end position="177"/>
    </location>
</feature>
<keyword evidence="4 5" id="KW-0472">Membrane</keyword>
<dbReference type="InterPro" id="IPR009915">
    <property type="entry name" value="NnrU_dom"/>
</dbReference>
<feature type="transmembrane region" description="Helical" evidence="5">
    <location>
        <begin position="119"/>
        <end position="138"/>
    </location>
</feature>
<reference evidence="7 8" key="1">
    <citation type="submission" date="2017-03" db="EMBL/GenBank/DDBJ databases">
        <authorList>
            <person name="Afonso C.L."/>
            <person name="Miller P.J."/>
            <person name="Scott M.A."/>
            <person name="Spackman E."/>
            <person name="Goraichik I."/>
            <person name="Dimitrov K.M."/>
            <person name="Suarez D.L."/>
            <person name="Swayne D.E."/>
        </authorList>
    </citation>
    <scope>NUCLEOTIDE SEQUENCE [LARGE SCALE GENOMIC DNA]</scope>
    <source>
        <strain evidence="7 8">CECT 7745</strain>
    </source>
</reference>
<evidence type="ECO:0000256" key="2">
    <source>
        <dbReference type="ARBA" id="ARBA00022692"/>
    </source>
</evidence>
<evidence type="ECO:0000256" key="3">
    <source>
        <dbReference type="ARBA" id="ARBA00022989"/>
    </source>
</evidence>
<feature type="transmembrane region" description="Helical" evidence="5">
    <location>
        <begin position="72"/>
        <end position="90"/>
    </location>
</feature>
<name>A0A1X7BNX9_9RHOB</name>
<feature type="transmembrane region" description="Helical" evidence="5">
    <location>
        <begin position="158"/>
        <end position="175"/>
    </location>
</feature>
<dbReference type="AlphaFoldDB" id="A0A1X7BNX9"/>
<dbReference type="Proteomes" id="UP000193224">
    <property type="component" value="Unassembled WGS sequence"/>
</dbReference>
<accession>A0A1X7BNX9</accession>
<dbReference type="Pfam" id="PF07298">
    <property type="entry name" value="NnrU"/>
    <property type="match status" value="1"/>
</dbReference>
<evidence type="ECO:0000256" key="1">
    <source>
        <dbReference type="ARBA" id="ARBA00004141"/>
    </source>
</evidence>
<evidence type="ECO:0000313" key="7">
    <source>
        <dbReference type="EMBL" id="SMC11322.1"/>
    </source>
</evidence>
<evidence type="ECO:0000313" key="8">
    <source>
        <dbReference type="Proteomes" id="UP000193224"/>
    </source>
</evidence>
<dbReference type="EMBL" id="FWXB01000003">
    <property type="protein sequence ID" value="SMC11322.1"/>
    <property type="molecule type" value="Genomic_DNA"/>
</dbReference>
<protein>
    <submittedName>
        <fullName evidence="7">NnrU protein</fullName>
    </submittedName>
</protein>
<evidence type="ECO:0000256" key="4">
    <source>
        <dbReference type="ARBA" id="ARBA00023136"/>
    </source>
</evidence>
<feature type="transmembrane region" description="Helical" evidence="5">
    <location>
        <begin position="32"/>
        <end position="51"/>
    </location>
</feature>
<keyword evidence="8" id="KW-1185">Reference proteome</keyword>
<organism evidence="7 8">
    <name type="scientific">Roseovarius aestuarii</name>
    <dbReference type="NCBI Taxonomy" id="475083"/>
    <lineage>
        <taxon>Bacteria</taxon>
        <taxon>Pseudomonadati</taxon>
        <taxon>Pseudomonadota</taxon>
        <taxon>Alphaproteobacteria</taxon>
        <taxon>Rhodobacterales</taxon>
        <taxon>Roseobacteraceae</taxon>
        <taxon>Roseovarius</taxon>
    </lineage>
</organism>
<proteinExistence type="predicted"/>
<dbReference type="OrthoDB" id="5293641at2"/>
<keyword evidence="3 5" id="KW-1133">Transmembrane helix</keyword>
<evidence type="ECO:0000259" key="6">
    <source>
        <dbReference type="Pfam" id="PF07298"/>
    </source>
</evidence>
<evidence type="ECO:0000256" key="5">
    <source>
        <dbReference type="SAM" id="Phobius"/>
    </source>
</evidence>
<dbReference type="GO" id="GO:0016020">
    <property type="term" value="C:membrane"/>
    <property type="evidence" value="ECO:0007669"/>
    <property type="project" value="UniProtKB-SubCell"/>
</dbReference>